<proteinExistence type="inferred from homology"/>
<dbReference type="InterPro" id="IPR017871">
    <property type="entry name" value="ABC_transporter-like_CS"/>
</dbReference>
<dbReference type="Proteomes" id="UP000669179">
    <property type="component" value="Unassembled WGS sequence"/>
</dbReference>
<dbReference type="InterPro" id="IPR003593">
    <property type="entry name" value="AAA+_ATPase"/>
</dbReference>
<dbReference type="GO" id="GO:0015833">
    <property type="term" value="P:peptide transport"/>
    <property type="evidence" value="ECO:0007669"/>
    <property type="project" value="InterPro"/>
</dbReference>
<evidence type="ECO:0000256" key="1">
    <source>
        <dbReference type="ARBA" id="ARBA00005417"/>
    </source>
</evidence>
<dbReference type="PROSITE" id="PS00211">
    <property type="entry name" value="ABC_TRANSPORTER_1"/>
    <property type="match status" value="1"/>
</dbReference>
<evidence type="ECO:0000256" key="4">
    <source>
        <dbReference type="ARBA" id="ARBA00022840"/>
    </source>
</evidence>
<dbReference type="InterPro" id="IPR003439">
    <property type="entry name" value="ABC_transporter-like_ATP-bd"/>
</dbReference>
<dbReference type="NCBIfam" id="TIGR01727">
    <property type="entry name" value="oligo_HPY"/>
    <property type="match status" value="1"/>
</dbReference>
<dbReference type="PANTHER" id="PTHR43776:SF7">
    <property type="entry name" value="D,D-DIPEPTIDE TRANSPORT ATP-BINDING PROTEIN DDPF-RELATED"/>
    <property type="match status" value="1"/>
</dbReference>
<dbReference type="InterPro" id="IPR013563">
    <property type="entry name" value="Oligopep_ABC_C"/>
</dbReference>
<keyword evidence="8" id="KW-1185">Reference proteome</keyword>
<dbReference type="SUPFAM" id="SSF52540">
    <property type="entry name" value="P-loop containing nucleoside triphosphate hydrolases"/>
    <property type="match status" value="1"/>
</dbReference>
<dbReference type="FunFam" id="3.40.50.300:FF:000016">
    <property type="entry name" value="Oligopeptide ABC transporter ATP-binding component"/>
    <property type="match status" value="1"/>
</dbReference>
<comment type="similarity">
    <text evidence="1">Belongs to the ABC transporter superfamily.</text>
</comment>
<keyword evidence="2" id="KW-0813">Transport</keyword>
<dbReference type="SMART" id="SM00382">
    <property type="entry name" value="AAA"/>
    <property type="match status" value="1"/>
</dbReference>
<organism evidence="7 8">
    <name type="scientific">Actinomadura barringtoniae</name>
    <dbReference type="NCBI Taxonomy" id="1427535"/>
    <lineage>
        <taxon>Bacteria</taxon>
        <taxon>Bacillati</taxon>
        <taxon>Actinomycetota</taxon>
        <taxon>Actinomycetes</taxon>
        <taxon>Streptosporangiales</taxon>
        <taxon>Thermomonosporaceae</taxon>
        <taxon>Actinomadura</taxon>
    </lineage>
</organism>
<evidence type="ECO:0000256" key="5">
    <source>
        <dbReference type="SAM" id="MobiDB-lite"/>
    </source>
</evidence>
<reference evidence="7" key="1">
    <citation type="submission" date="2021-03" db="EMBL/GenBank/DDBJ databases">
        <authorList>
            <person name="Kanchanasin P."/>
            <person name="Saeng-In P."/>
            <person name="Phongsopitanun W."/>
            <person name="Yuki M."/>
            <person name="Kudo T."/>
            <person name="Ohkuma M."/>
            <person name="Tanasupawat S."/>
        </authorList>
    </citation>
    <scope>NUCLEOTIDE SEQUENCE</scope>
    <source>
        <strain evidence="7">GKU 128</strain>
    </source>
</reference>
<keyword evidence="4 7" id="KW-0067">ATP-binding</keyword>
<dbReference type="InterPro" id="IPR050319">
    <property type="entry name" value="ABC_transp_ATP-bind"/>
</dbReference>
<feature type="domain" description="ABC transporter" evidence="6">
    <location>
        <begin position="21"/>
        <end position="261"/>
    </location>
</feature>
<dbReference type="CDD" id="cd03257">
    <property type="entry name" value="ABC_NikE_OppD_transporters"/>
    <property type="match status" value="1"/>
</dbReference>
<protein>
    <submittedName>
        <fullName evidence="7">Dipeptide ABC transporter ATP-binding protein</fullName>
    </submittedName>
</protein>
<dbReference type="EMBL" id="JAGEOJ010000009">
    <property type="protein sequence ID" value="MBO2449878.1"/>
    <property type="molecule type" value="Genomic_DNA"/>
</dbReference>
<evidence type="ECO:0000313" key="7">
    <source>
        <dbReference type="EMBL" id="MBO2449878.1"/>
    </source>
</evidence>
<dbReference type="AlphaFoldDB" id="A0A939PCJ3"/>
<feature type="region of interest" description="Disordered" evidence="5">
    <location>
        <begin position="336"/>
        <end position="359"/>
    </location>
</feature>
<name>A0A939PCJ3_9ACTN</name>
<evidence type="ECO:0000259" key="6">
    <source>
        <dbReference type="PROSITE" id="PS50893"/>
    </source>
</evidence>
<dbReference type="PROSITE" id="PS50893">
    <property type="entry name" value="ABC_TRANSPORTER_2"/>
    <property type="match status" value="1"/>
</dbReference>
<dbReference type="GO" id="GO:0005524">
    <property type="term" value="F:ATP binding"/>
    <property type="evidence" value="ECO:0007669"/>
    <property type="project" value="UniProtKB-KW"/>
</dbReference>
<evidence type="ECO:0000256" key="3">
    <source>
        <dbReference type="ARBA" id="ARBA00022741"/>
    </source>
</evidence>
<dbReference type="Pfam" id="PF08352">
    <property type="entry name" value="oligo_HPY"/>
    <property type="match status" value="1"/>
</dbReference>
<evidence type="ECO:0000256" key="2">
    <source>
        <dbReference type="ARBA" id="ARBA00022448"/>
    </source>
</evidence>
<gene>
    <name evidence="7" type="ORF">J4573_22440</name>
</gene>
<dbReference type="GO" id="GO:0016887">
    <property type="term" value="F:ATP hydrolysis activity"/>
    <property type="evidence" value="ECO:0007669"/>
    <property type="project" value="InterPro"/>
</dbReference>
<sequence length="359" mass="39113">MSTTDDEVLVSVEGVYKHFPIKQGIVFKKEVARVHAVDGVDLQVRRGETLGIVGESGCGKSTLARCVTGLHPVTKGRILFEGEDITAMSRAGLKAFRRDVQMIFQDPYGSLNPRRRVGSIIGDPFAIHGIADGADRKKRVQELMELVGLNPEHYNRFPAEFSGGQRQRIGVARALALKPKLIVCDEPVSALDVSIQAQVINLLEDLQEELGLTYVFIAHDLSVVQHVSDRVAVMYLGKVVEGAEGEDLYRAPRHPYSAALLSAASVADPDQAERAERVVLIGDVPSPIDPPSGCRFHPRCPKAQERCVSEEPELVSRGADPADHLTACHFPVEPEESLAASHAGIDQVSTEPELPEVEQ</sequence>
<accession>A0A939PCJ3</accession>
<keyword evidence="3" id="KW-0547">Nucleotide-binding</keyword>
<comment type="caution">
    <text evidence="7">The sequence shown here is derived from an EMBL/GenBank/DDBJ whole genome shotgun (WGS) entry which is preliminary data.</text>
</comment>
<dbReference type="Pfam" id="PF00005">
    <property type="entry name" value="ABC_tran"/>
    <property type="match status" value="1"/>
</dbReference>
<dbReference type="GO" id="GO:0055085">
    <property type="term" value="P:transmembrane transport"/>
    <property type="evidence" value="ECO:0007669"/>
    <property type="project" value="UniProtKB-ARBA"/>
</dbReference>
<dbReference type="NCBIfam" id="NF008453">
    <property type="entry name" value="PRK11308.1"/>
    <property type="match status" value="1"/>
</dbReference>
<dbReference type="RefSeq" id="WP_208257767.1">
    <property type="nucleotide sequence ID" value="NZ_JAGEOJ010000009.1"/>
</dbReference>
<dbReference type="PANTHER" id="PTHR43776">
    <property type="entry name" value="TRANSPORT ATP-BINDING PROTEIN"/>
    <property type="match status" value="1"/>
</dbReference>
<evidence type="ECO:0000313" key="8">
    <source>
        <dbReference type="Proteomes" id="UP000669179"/>
    </source>
</evidence>
<dbReference type="InterPro" id="IPR027417">
    <property type="entry name" value="P-loop_NTPase"/>
</dbReference>
<dbReference type="Gene3D" id="3.40.50.300">
    <property type="entry name" value="P-loop containing nucleotide triphosphate hydrolases"/>
    <property type="match status" value="1"/>
</dbReference>